<dbReference type="GO" id="GO:0000160">
    <property type="term" value="P:phosphorelay signal transduction system"/>
    <property type="evidence" value="ECO:0007669"/>
    <property type="project" value="InterPro"/>
</dbReference>
<dbReference type="InterPro" id="IPR007492">
    <property type="entry name" value="LytTR_DNA-bd_dom"/>
</dbReference>
<dbReference type="SMART" id="SM00448">
    <property type="entry name" value="REC"/>
    <property type="match status" value="1"/>
</dbReference>
<sequence>MEPTRVMIIEDEALVAMDLAKGLEKDGYQVTGIADNAREAVELFRAGAVDILLVDVNIIGDKDGIDTATELLKHRSVPLIYLTAFTDPRTLERAKATQPSAYLAKPYTLTNVRIAIEMAMHNFAVTRQGSATGKVISLEKHSPAEASDKETILRLDDYIFVKHQYTFVRIRLADIHYVEAENNYVQLVTAERKFLLRLSFAQLLEKIDYKPLVRIHRSYAVNIDVLHAFNEQEVTVGKTVLPIGRTYREEFLKRFHFR</sequence>
<dbReference type="Gene3D" id="3.40.50.2300">
    <property type="match status" value="1"/>
</dbReference>
<dbReference type="PROSITE" id="PS50930">
    <property type="entry name" value="HTH_LYTTR"/>
    <property type="match status" value="1"/>
</dbReference>
<dbReference type="InterPro" id="IPR050595">
    <property type="entry name" value="Bact_response_regulator"/>
</dbReference>
<evidence type="ECO:0000256" key="1">
    <source>
        <dbReference type="ARBA" id="ARBA00022553"/>
    </source>
</evidence>
<protein>
    <submittedName>
        <fullName evidence="5">LytTR family two component transcriptional regulator</fullName>
    </submittedName>
</protein>
<dbReference type="Pfam" id="PF00072">
    <property type="entry name" value="Response_reg"/>
    <property type="match status" value="1"/>
</dbReference>
<evidence type="ECO:0000259" key="3">
    <source>
        <dbReference type="PROSITE" id="PS50110"/>
    </source>
</evidence>
<comment type="caution">
    <text evidence="5">The sequence shown here is derived from an EMBL/GenBank/DDBJ whole genome shotgun (WGS) entry which is preliminary data.</text>
</comment>
<dbReference type="Proteomes" id="UP000294498">
    <property type="component" value="Unassembled WGS sequence"/>
</dbReference>
<proteinExistence type="predicted"/>
<accession>A0A4R8DGD4</accession>
<dbReference type="GO" id="GO:0003677">
    <property type="term" value="F:DNA binding"/>
    <property type="evidence" value="ECO:0007669"/>
    <property type="project" value="InterPro"/>
</dbReference>
<dbReference type="InterPro" id="IPR001789">
    <property type="entry name" value="Sig_transdc_resp-reg_receiver"/>
</dbReference>
<dbReference type="RefSeq" id="WP_133996192.1">
    <property type="nucleotide sequence ID" value="NZ_SODV01000002.1"/>
</dbReference>
<dbReference type="AlphaFoldDB" id="A0A4R8DGD4"/>
<dbReference type="SUPFAM" id="SSF52172">
    <property type="entry name" value="CheY-like"/>
    <property type="match status" value="1"/>
</dbReference>
<dbReference type="EMBL" id="SODV01000002">
    <property type="protein sequence ID" value="TDW96166.1"/>
    <property type="molecule type" value="Genomic_DNA"/>
</dbReference>
<feature type="modified residue" description="4-aspartylphosphate" evidence="2">
    <location>
        <position position="55"/>
    </location>
</feature>
<dbReference type="OrthoDB" id="1646880at2"/>
<evidence type="ECO:0000259" key="4">
    <source>
        <dbReference type="PROSITE" id="PS50930"/>
    </source>
</evidence>
<dbReference type="SMART" id="SM00850">
    <property type="entry name" value="LytTR"/>
    <property type="match status" value="1"/>
</dbReference>
<dbReference type="PANTHER" id="PTHR44591">
    <property type="entry name" value="STRESS RESPONSE REGULATOR PROTEIN 1"/>
    <property type="match status" value="1"/>
</dbReference>
<feature type="domain" description="Response regulatory" evidence="3">
    <location>
        <begin position="5"/>
        <end position="120"/>
    </location>
</feature>
<name>A0A4R8DGD4_9BACT</name>
<evidence type="ECO:0000313" key="5">
    <source>
        <dbReference type="EMBL" id="TDW96166.1"/>
    </source>
</evidence>
<feature type="domain" description="HTH LytTR-type" evidence="4">
    <location>
        <begin position="159"/>
        <end position="257"/>
    </location>
</feature>
<dbReference type="PANTHER" id="PTHR44591:SF24">
    <property type="entry name" value="PROTEIN-GLUTAMATE METHYLESTERASE_PROTEIN-GLUTAMINE GLUTAMINASE 1"/>
    <property type="match status" value="1"/>
</dbReference>
<evidence type="ECO:0000313" key="6">
    <source>
        <dbReference type="Proteomes" id="UP000294498"/>
    </source>
</evidence>
<dbReference type="InterPro" id="IPR011006">
    <property type="entry name" value="CheY-like_superfamily"/>
</dbReference>
<keyword evidence="1 2" id="KW-0597">Phosphoprotein</keyword>
<gene>
    <name evidence="5" type="ORF">EDB95_3989</name>
</gene>
<dbReference type="Pfam" id="PF04397">
    <property type="entry name" value="LytTR"/>
    <property type="match status" value="1"/>
</dbReference>
<keyword evidence="6" id="KW-1185">Reference proteome</keyword>
<dbReference type="Gene3D" id="2.40.50.1020">
    <property type="entry name" value="LytTr DNA-binding domain"/>
    <property type="match status" value="1"/>
</dbReference>
<evidence type="ECO:0000256" key="2">
    <source>
        <dbReference type="PROSITE-ProRule" id="PRU00169"/>
    </source>
</evidence>
<dbReference type="CDD" id="cd17534">
    <property type="entry name" value="REC_DC-like"/>
    <property type="match status" value="1"/>
</dbReference>
<reference evidence="5 6" key="1">
    <citation type="submission" date="2019-03" db="EMBL/GenBank/DDBJ databases">
        <title>Genomic Encyclopedia of Type Strains, Phase IV (KMG-IV): sequencing the most valuable type-strain genomes for metagenomic binning, comparative biology and taxonomic classification.</title>
        <authorList>
            <person name="Goeker M."/>
        </authorList>
    </citation>
    <scope>NUCLEOTIDE SEQUENCE [LARGE SCALE GENOMIC DNA]</scope>
    <source>
        <strain evidence="5 6">DSM 100059</strain>
    </source>
</reference>
<organism evidence="5 6">
    <name type="scientific">Dinghuibacter silviterrae</name>
    <dbReference type="NCBI Taxonomy" id="1539049"/>
    <lineage>
        <taxon>Bacteria</taxon>
        <taxon>Pseudomonadati</taxon>
        <taxon>Bacteroidota</taxon>
        <taxon>Chitinophagia</taxon>
        <taxon>Chitinophagales</taxon>
        <taxon>Chitinophagaceae</taxon>
        <taxon>Dinghuibacter</taxon>
    </lineage>
</organism>
<dbReference type="PROSITE" id="PS50110">
    <property type="entry name" value="RESPONSE_REGULATORY"/>
    <property type="match status" value="1"/>
</dbReference>